<evidence type="ECO:0000313" key="2">
    <source>
        <dbReference type="EMBL" id="KAF6224234.1"/>
    </source>
</evidence>
<evidence type="ECO:0000313" key="3">
    <source>
        <dbReference type="Proteomes" id="UP000593566"/>
    </source>
</evidence>
<keyword evidence="3" id="KW-1185">Reference proteome</keyword>
<protein>
    <submittedName>
        <fullName evidence="2">Uncharacterized protein</fullName>
    </submittedName>
</protein>
<evidence type="ECO:0000256" key="1">
    <source>
        <dbReference type="SAM" id="MobiDB-lite"/>
    </source>
</evidence>
<dbReference type="GeneID" id="59339199"/>
<feature type="compositionally biased region" description="Pro residues" evidence="1">
    <location>
        <begin position="1"/>
        <end position="14"/>
    </location>
</feature>
<feature type="compositionally biased region" description="Gly residues" evidence="1">
    <location>
        <begin position="49"/>
        <end position="58"/>
    </location>
</feature>
<gene>
    <name evidence="2" type="ORF">HO133_010809</name>
</gene>
<comment type="caution">
    <text evidence="2">The sequence shown here is derived from an EMBL/GenBank/DDBJ whole genome shotgun (WGS) entry which is preliminary data.</text>
</comment>
<dbReference type="AlphaFoldDB" id="A0A8H6CIQ8"/>
<dbReference type="EMBL" id="JACCJB010000009">
    <property type="protein sequence ID" value="KAF6224234.1"/>
    <property type="molecule type" value="Genomic_DNA"/>
</dbReference>
<proteinExistence type="predicted"/>
<reference evidence="2 3" key="1">
    <citation type="journal article" date="2020" name="Genomics">
        <title>Complete, high-quality genomes from long-read metagenomic sequencing of two wolf lichen thalli reveals enigmatic genome architecture.</title>
        <authorList>
            <person name="McKenzie S.K."/>
            <person name="Walston R.F."/>
            <person name="Allen J.L."/>
        </authorList>
    </citation>
    <scope>NUCLEOTIDE SEQUENCE [LARGE SCALE GENOMIC DNA]</scope>
    <source>
        <strain evidence="2">WasteWater1</strain>
    </source>
</reference>
<name>A0A8H6CIQ8_9LECA</name>
<dbReference type="RefSeq" id="XP_037153294.1">
    <property type="nucleotide sequence ID" value="XM_037301660.1"/>
</dbReference>
<sequence>MSTKYPPPAYPPPAHQDAGPYYPPTQQQQQQQGPYHTGAPTPYQYNGGNAPGYGGQDRGGGWVGAASCWMQFRDERDDTAGAGEFDSDL</sequence>
<feature type="region of interest" description="Disordered" evidence="1">
    <location>
        <begin position="1"/>
        <end position="58"/>
    </location>
</feature>
<organism evidence="2 3">
    <name type="scientific">Letharia lupina</name>
    <dbReference type="NCBI Taxonomy" id="560253"/>
    <lineage>
        <taxon>Eukaryota</taxon>
        <taxon>Fungi</taxon>
        <taxon>Dikarya</taxon>
        <taxon>Ascomycota</taxon>
        <taxon>Pezizomycotina</taxon>
        <taxon>Lecanoromycetes</taxon>
        <taxon>OSLEUM clade</taxon>
        <taxon>Lecanoromycetidae</taxon>
        <taxon>Lecanorales</taxon>
        <taxon>Lecanorineae</taxon>
        <taxon>Parmeliaceae</taxon>
        <taxon>Letharia</taxon>
    </lineage>
</organism>
<accession>A0A8H6CIQ8</accession>
<dbReference type="Proteomes" id="UP000593566">
    <property type="component" value="Unassembled WGS sequence"/>
</dbReference>